<dbReference type="OMA" id="RANEFRF"/>
<comment type="caution">
    <text evidence="1">The sequence shown here is derived from an EMBL/GenBank/DDBJ whole genome shotgun (WGS) entry which is preliminary data.</text>
</comment>
<proteinExistence type="predicted"/>
<dbReference type="RefSeq" id="XP_034013862.1">
    <property type="nucleotide sequence ID" value="XM_034153886.1"/>
</dbReference>
<reference evidence="1 2" key="1">
    <citation type="submission" date="2019-07" db="EMBL/GenBank/DDBJ databases">
        <title>Genome assembly of two rare yeast pathogens: Diutina rugosa and Trichomonascus ciferrii.</title>
        <authorList>
            <person name="Mixao V."/>
            <person name="Saus E."/>
            <person name="Hansen A."/>
            <person name="Lass-Flor C."/>
            <person name="Gabaldon T."/>
        </authorList>
    </citation>
    <scope>NUCLEOTIDE SEQUENCE [LARGE SCALE GENOMIC DNA]</scope>
    <source>
        <strain evidence="1 2">CBS 613</strain>
    </source>
</reference>
<evidence type="ECO:0000313" key="2">
    <source>
        <dbReference type="Proteomes" id="UP000449547"/>
    </source>
</evidence>
<dbReference type="InterPro" id="IPR014848">
    <property type="entry name" value="Rgp1"/>
</dbReference>
<dbReference type="PANTHER" id="PTHR12507">
    <property type="entry name" value="REDUCED GROWTH PHENOTYPE 1 RGP1, YEAST -RELATED"/>
    <property type="match status" value="1"/>
</dbReference>
<sequence length="477" mass="53329">MLKRITDDVAVSVTPRQERDSLQCTVTFQYTGGVASAPSAAATPASRGWFSWGGGHTDAAPATANGSDSHHGARLVLGSTQFFGYMVAKPAIEEFLGEDYDDDDAVEHHMTASQWLSSRPKPLVGGKLGGIPHLENADETIADDDLYFVADLLLPFNSRDPQQPAHDKKRHEITYKELCEAVYPFHYTPQQLLFTDVELGSSAKFAVSFPIQDVWPPAYNYPGSSFSINYVVAVSFSLGMKKYTSYFPISLKSPRIGDHPRWLQAIAFSDIYTFKERRSSHSDDAKQKFLSDFDNLIDSDDHTVRSRKKSMASIYSGAEDDEIPEGFHPQLPSHFKTSYQLRVNNTELCSIHLTKPYYHAGEDAVYCITLNMDSPVKVIGYMLHLECQESFADGLVREYPVTGKIQTNTLAMALAGGDDSNGYINIPRWLTHQFQSTFANVAYYLVFKFNIADLDDHDPEDVEGNDLKFRLKLVVLP</sequence>
<evidence type="ECO:0000313" key="1">
    <source>
        <dbReference type="EMBL" id="KAA8905816.1"/>
    </source>
</evidence>
<dbReference type="Pfam" id="PF08737">
    <property type="entry name" value="Rgp1"/>
    <property type="match status" value="1"/>
</dbReference>
<protein>
    <submittedName>
        <fullName evidence="1">Uncharacterized protein</fullName>
    </submittedName>
</protein>
<dbReference type="Proteomes" id="UP000449547">
    <property type="component" value="Unassembled WGS sequence"/>
</dbReference>
<accession>A0A642UUP1</accession>
<keyword evidence="2" id="KW-1185">Reference proteome</keyword>
<name>A0A642UUP1_DIURU</name>
<dbReference type="OrthoDB" id="1918at2759"/>
<dbReference type="VEuPathDB" id="FungiDB:DIURU_001352"/>
<gene>
    <name evidence="1" type="ORF">DIURU_001352</name>
</gene>
<dbReference type="AlphaFoldDB" id="A0A642UUP1"/>
<dbReference type="GeneID" id="54780005"/>
<dbReference type="EMBL" id="SWFT01000041">
    <property type="protein sequence ID" value="KAA8905816.1"/>
    <property type="molecule type" value="Genomic_DNA"/>
</dbReference>
<organism evidence="1 2">
    <name type="scientific">Diutina rugosa</name>
    <name type="common">Yeast</name>
    <name type="synonym">Candida rugosa</name>
    <dbReference type="NCBI Taxonomy" id="5481"/>
    <lineage>
        <taxon>Eukaryota</taxon>
        <taxon>Fungi</taxon>
        <taxon>Dikarya</taxon>
        <taxon>Ascomycota</taxon>
        <taxon>Saccharomycotina</taxon>
        <taxon>Pichiomycetes</taxon>
        <taxon>Debaryomycetaceae</taxon>
        <taxon>Diutina</taxon>
    </lineage>
</organism>